<keyword evidence="2" id="KW-0677">Repeat</keyword>
<dbReference type="PROSITE" id="PS50198">
    <property type="entry name" value="PPIC_PPIASE_2"/>
    <property type="match status" value="2"/>
</dbReference>
<feature type="domain" description="PpiC" evidence="7">
    <location>
        <begin position="181"/>
        <end position="282"/>
    </location>
</feature>
<dbReference type="InterPro" id="IPR023034">
    <property type="entry name" value="PPIase_SurA"/>
</dbReference>
<sequence length="442" mass="49872">MHNYLLVFKVTPLFSLLFSFLICLPTFAQAKAIELNRIAAIVNNSVITQTELNNRIELITQQILQQGTAPPTPAILKAQVLEQLIIETLQMSLANSTGIKIDDETLNRTIKRIATNNKLSLTEFHNVLENDGFKFSDFRENIRQEITIRRLHERQIHRAVVVSQQDIEQFLSSQPANVNRDKSFHLAHILIALPEASSPEQIASARNKIDSITTQLDEGSDFAALAISYSDGQQALRGGDLGWKKFAELPTLFANVIPDLGINEVSKVIRGPNGFHLVKLMGVKGEKRHNVNKTHARHILIKIDKKLSDTDAKAALIKLRKRIIEGESFAKIAEAHSDDMGSAINGGDLNWLAPGETVAQFETAMNSLSLDEISQPVRSAFGWHLIQVLERKQFDDTVAFERNQAQQIIRQRKIEEDTETWLRRLRDEAYVEYRNVTQSDNT</sequence>
<gene>
    <name evidence="8" type="ORF">MNBD_GAMMA16-1756</name>
</gene>
<dbReference type="Pfam" id="PF09312">
    <property type="entry name" value="SurA_N"/>
    <property type="match status" value="1"/>
</dbReference>
<proteinExistence type="inferred from homology"/>
<dbReference type="GO" id="GO:0043165">
    <property type="term" value="P:Gram-negative-bacterium-type cell outer membrane assembly"/>
    <property type="evidence" value="ECO:0007669"/>
    <property type="project" value="InterPro"/>
</dbReference>
<dbReference type="SUPFAM" id="SSF54534">
    <property type="entry name" value="FKBP-like"/>
    <property type="match status" value="2"/>
</dbReference>
<dbReference type="InterPro" id="IPR000297">
    <property type="entry name" value="PPIase_PpiC"/>
</dbReference>
<evidence type="ECO:0000259" key="7">
    <source>
        <dbReference type="PROSITE" id="PS50198"/>
    </source>
</evidence>
<accession>A0A3B0ZY20</accession>
<reference evidence="8" key="1">
    <citation type="submission" date="2018-06" db="EMBL/GenBank/DDBJ databases">
        <authorList>
            <person name="Zhirakovskaya E."/>
        </authorList>
    </citation>
    <scope>NUCLEOTIDE SEQUENCE</scope>
</reference>
<organism evidence="8">
    <name type="scientific">hydrothermal vent metagenome</name>
    <dbReference type="NCBI Taxonomy" id="652676"/>
    <lineage>
        <taxon>unclassified sequences</taxon>
        <taxon>metagenomes</taxon>
        <taxon>ecological metagenomes</taxon>
    </lineage>
</organism>
<dbReference type="GO" id="GO:0030288">
    <property type="term" value="C:outer membrane-bounded periplasmic space"/>
    <property type="evidence" value="ECO:0007669"/>
    <property type="project" value="InterPro"/>
</dbReference>
<dbReference type="HAMAP" id="MF_01183">
    <property type="entry name" value="Chaperone_SurA"/>
    <property type="match status" value="1"/>
</dbReference>
<keyword evidence="3" id="KW-0574">Periplasm</keyword>
<evidence type="ECO:0000256" key="2">
    <source>
        <dbReference type="ARBA" id="ARBA00022737"/>
    </source>
</evidence>
<dbReference type="GO" id="GO:0003755">
    <property type="term" value="F:peptidyl-prolyl cis-trans isomerase activity"/>
    <property type="evidence" value="ECO:0007669"/>
    <property type="project" value="UniProtKB-KW"/>
</dbReference>
<evidence type="ECO:0000256" key="5">
    <source>
        <dbReference type="ARBA" id="ARBA00023186"/>
    </source>
</evidence>
<keyword evidence="1" id="KW-0732">Signal</keyword>
<dbReference type="InterPro" id="IPR015391">
    <property type="entry name" value="SurA_N"/>
</dbReference>
<dbReference type="InterPro" id="IPR027304">
    <property type="entry name" value="Trigger_fact/SurA_dom_sf"/>
</dbReference>
<dbReference type="Pfam" id="PF13616">
    <property type="entry name" value="Rotamase_3"/>
    <property type="match status" value="1"/>
</dbReference>
<dbReference type="AlphaFoldDB" id="A0A3B0ZY20"/>
<dbReference type="GO" id="GO:0006457">
    <property type="term" value="P:protein folding"/>
    <property type="evidence" value="ECO:0007669"/>
    <property type="project" value="InterPro"/>
</dbReference>
<dbReference type="GO" id="GO:0042277">
    <property type="term" value="F:peptide binding"/>
    <property type="evidence" value="ECO:0007669"/>
    <property type="project" value="InterPro"/>
</dbReference>
<dbReference type="Gene3D" id="1.10.4030.10">
    <property type="entry name" value="Porin chaperone SurA, peptide-binding domain"/>
    <property type="match status" value="1"/>
</dbReference>
<keyword evidence="4" id="KW-0697">Rotamase</keyword>
<keyword evidence="5" id="KW-0143">Chaperone</keyword>
<dbReference type="Gene3D" id="3.10.50.40">
    <property type="match status" value="2"/>
</dbReference>
<dbReference type="Pfam" id="PF00639">
    <property type="entry name" value="Rotamase"/>
    <property type="match status" value="1"/>
</dbReference>
<evidence type="ECO:0000256" key="1">
    <source>
        <dbReference type="ARBA" id="ARBA00022729"/>
    </source>
</evidence>
<dbReference type="InterPro" id="IPR046357">
    <property type="entry name" value="PPIase_dom_sf"/>
</dbReference>
<evidence type="ECO:0000256" key="6">
    <source>
        <dbReference type="ARBA" id="ARBA00023235"/>
    </source>
</evidence>
<dbReference type="InterPro" id="IPR023058">
    <property type="entry name" value="PPIase_PpiC_CS"/>
</dbReference>
<dbReference type="SUPFAM" id="SSF109998">
    <property type="entry name" value="Triger factor/SurA peptide-binding domain-like"/>
    <property type="match status" value="1"/>
</dbReference>
<evidence type="ECO:0000256" key="3">
    <source>
        <dbReference type="ARBA" id="ARBA00022764"/>
    </source>
</evidence>
<dbReference type="EC" id="5.2.1.8" evidence="8"/>
<dbReference type="GO" id="GO:0050821">
    <property type="term" value="P:protein stabilization"/>
    <property type="evidence" value="ECO:0007669"/>
    <property type="project" value="InterPro"/>
</dbReference>
<protein>
    <submittedName>
        <fullName evidence="8">Periplasmic chaperone and peptidyl-prolyl cis-trans isomerase of outer membrane proteins SurA</fullName>
        <ecNumber evidence="8">5.2.1.8</ecNumber>
    </submittedName>
</protein>
<dbReference type="PROSITE" id="PS01096">
    <property type="entry name" value="PPIC_PPIASE_1"/>
    <property type="match status" value="1"/>
</dbReference>
<name>A0A3B0ZY20_9ZZZZ</name>
<dbReference type="PANTHER" id="PTHR47637">
    <property type="entry name" value="CHAPERONE SURA"/>
    <property type="match status" value="1"/>
</dbReference>
<feature type="domain" description="PpiC" evidence="7">
    <location>
        <begin position="291"/>
        <end position="390"/>
    </location>
</feature>
<dbReference type="GO" id="GO:0051082">
    <property type="term" value="F:unfolded protein binding"/>
    <property type="evidence" value="ECO:0007669"/>
    <property type="project" value="InterPro"/>
</dbReference>
<dbReference type="InterPro" id="IPR050280">
    <property type="entry name" value="OMP_Chaperone_SurA"/>
</dbReference>
<evidence type="ECO:0000256" key="4">
    <source>
        <dbReference type="ARBA" id="ARBA00023110"/>
    </source>
</evidence>
<evidence type="ECO:0000313" key="8">
    <source>
        <dbReference type="EMBL" id="VAW86374.1"/>
    </source>
</evidence>
<dbReference type="EMBL" id="UOFO01000093">
    <property type="protein sequence ID" value="VAW86374.1"/>
    <property type="molecule type" value="Genomic_DNA"/>
</dbReference>
<keyword evidence="6 8" id="KW-0413">Isomerase</keyword>
<dbReference type="PANTHER" id="PTHR47637:SF1">
    <property type="entry name" value="CHAPERONE SURA"/>
    <property type="match status" value="1"/>
</dbReference>